<accession>A0A124E8W7</accession>
<evidence type="ECO:0000313" key="2">
    <source>
        <dbReference type="EMBL" id="GAT16989.1"/>
    </source>
</evidence>
<dbReference type="Gene3D" id="3.10.450.50">
    <property type="match status" value="1"/>
</dbReference>
<dbReference type="InterPro" id="IPR037401">
    <property type="entry name" value="SnoaL-like"/>
</dbReference>
<gene>
    <name evidence="2" type="ORF">RMCT_3958</name>
</gene>
<dbReference type="InterPro" id="IPR032710">
    <property type="entry name" value="NTF2-like_dom_sf"/>
</dbReference>
<evidence type="ECO:0000313" key="3">
    <source>
        <dbReference type="Proteomes" id="UP000069654"/>
    </source>
</evidence>
<dbReference type="STRING" id="1797.RMCT_3958"/>
<dbReference type="SUPFAM" id="SSF54427">
    <property type="entry name" value="NTF2-like"/>
    <property type="match status" value="1"/>
</dbReference>
<reference evidence="2 3" key="1">
    <citation type="journal article" date="2016" name="Genome Announc.">
        <title>Draft Genome Sequences of Five Rapidly Growing Mycobacterium Species, M. thermoresistibile, M. fortuitum subsp. acetamidolyticum, M. canariasense, M. brisbanense, and M. novocastrense.</title>
        <authorList>
            <person name="Katahira K."/>
            <person name="Ogura Y."/>
            <person name="Gotoh Y."/>
            <person name="Hayashi T."/>
        </authorList>
    </citation>
    <scope>NUCLEOTIDE SEQUENCE [LARGE SCALE GENOMIC DNA]</scope>
    <source>
        <strain evidence="2 3">JCM6362</strain>
    </source>
</reference>
<organism evidence="2 3">
    <name type="scientific">Mycolicibacterium thermoresistibile</name>
    <name type="common">Mycobacterium thermoresistibile</name>
    <dbReference type="NCBI Taxonomy" id="1797"/>
    <lineage>
        <taxon>Bacteria</taxon>
        <taxon>Bacillati</taxon>
        <taxon>Actinomycetota</taxon>
        <taxon>Actinomycetes</taxon>
        <taxon>Mycobacteriales</taxon>
        <taxon>Mycobacteriaceae</taxon>
        <taxon>Mycolicibacterium</taxon>
    </lineage>
</organism>
<dbReference type="Pfam" id="PF12680">
    <property type="entry name" value="SnoaL_2"/>
    <property type="match status" value="1"/>
</dbReference>
<dbReference type="RefSeq" id="WP_003923895.1">
    <property type="nucleotide sequence ID" value="NZ_BCTB01000050.1"/>
</dbReference>
<reference evidence="3" key="2">
    <citation type="submission" date="2016-02" db="EMBL/GenBank/DDBJ databases">
        <title>Draft genome sequence of five rapidly growing Mycobacterium species.</title>
        <authorList>
            <person name="Katahira K."/>
            <person name="Gotou Y."/>
            <person name="Iida K."/>
            <person name="Ogura Y."/>
            <person name="Hayashi T."/>
        </authorList>
    </citation>
    <scope>NUCLEOTIDE SEQUENCE [LARGE SCALE GENOMIC DNA]</scope>
    <source>
        <strain evidence="3">JCM6362</strain>
    </source>
</reference>
<protein>
    <recommendedName>
        <fullName evidence="1">SnoaL-like domain-containing protein</fullName>
    </recommendedName>
</protein>
<sequence length="149" mass="16179">MTTPNPTPHPTESGFAAAYSAAWTSDPQVLVQFFAPNGVYTDVAMGGTYQGPEGIARFHRYMLKFTSDTVIEFGETHACDGRLVAHWVWSGSFDGPLRLRSGKLIDATGTHFSVPGVAVCRYDPAGKLTSHEDYWDLATVLDQAKVPIG</sequence>
<name>A0A124E8W7_MYCTH</name>
<feature type="domain" description="SnoaL-like" evidence="1">
    <location>
        <begin position="17"/>
        <end position="131"/>
    </location>
</feature>
<dbReference type="Proteomes" id="UP000069654">
    <property type="component" value="Unassembled WGS sequence"/>
</dbReference>
<dbReference type="EMBL" id="BCTB01000050">
    <property type="protein sequence ID" value="GAT16989.1"/>
    <property type="molecule type" value="Genomic_DNA"/>
</dbReference>
<dbReference type="AlphaFoldDB" id="A0A124E8W7"/>
<evidence type="ECO:0000259" key="1">
    <source>
        <dbReference type="Pfam" id="PF12680"/>
    </source>
</evidence>
<proteinExistence type="predicted"/>
<dbReference type="OrthoDB" id="3698860at2"/>
<comment type="caution">
    <text evidence="2">The sequence shown here is derived from an EMBL/GenBank/DDBJ whole genome shotgun (WGS) entry which is preliminary data.</text>
</comment>